<proteinExistence type="inferred from homology"/>
<name>A0A918PY12_9ACTN</name>
<evidence type="ECO:0000313" key="14">
    <source>
        <dbReference type="Proteomes" id="UP000622166"/>
    </source>
</evidence>
<accession>A0A918PY12</accession>
<dbReference type="SUPFAM" id="SSF51445">
    <property type="entry name" value="(Trans)glycosidases"/>
    <property type="match status" value="1"/>
</dbReference>
<reference evidence="13" key="1">
    <citation type="journal article" date="2014" name="Int. J. Syst. Evol. Microbiol.">
        <title>Complete genome sequence of Corynebacterium casei LMG S-19264T (=DSM 44701T), isolated from a smear-ripened cheese.</title>
        <authorList>
            <consortium name="US DOE Joint Genome Institute (JGI-PGF)"/>
            <person name="Walter F."/>
            <person name="Albersmeier A."/>
            <person name="Kalinowski J."/>
            <person name="Ruckert C."/>
        </authorList>
    </citation>
    <scope>NUCLEOTIDE SEQUENCE</scope>
    <source>
        <strain evidence="13">JCM 4815</strain>
    </source>
</reference>
<keyword evidence="5" id="KW-0136">Cellulose degradation</keyword>
<dbReference type="EC" id="3.2.1.21" evidence="3 12"/>
<evidence type="ECO:0000256" key="10">
    <source>
        <dbReference type="PIRSR" id="PIRSR617736-2"/>
    </source>
</evidence>
<feature type="binding site" evidence="10">
    <location>
        <position position="313"/>
    </location>
    <ligand>
        <name>substrate</name>
    </ligand>
</feature>
<keyword evidence="6" id="KW-0119">Carbohydrate metabolism</keyword>
<evidence type="ECO:0000256" key="9">
    <source>
        <dbReference type="PIRSR" id="PIRSR617736-1"/>
    </source>
</evidence>
<dbReference type="PRINTS" id="PR00131">
    <property type="entry name" value="GLHYDRLASE1"/>
</dbReference>
<dbReference type="InterPro" id="IPR017736">
    <property type="entry name" value="Glyco_hydro_1_beta-glucosidase"/>
</dbReference>
<evidence type="ECO:0000256" key="11">
    <source>
        <dbReference type="PROSITE-ProRule" id="PRU10055"/>
    </source>
</evidence>
<dbReference type="InterPro" id="IPR033132">
    <property type="entry name" value="GH_1_N_CS"/>
</dbReference>
<evidence type="ECO:0000256" key="6">
    <source>
        <dbReference type="ARBA" id="ARBA00023277"/>
    </source>
</evidence>
<comment type="similarity">
    <text evidence="2 12">Belongs to the glycosyl hydrolase 1 family.</text>
</comment>
<dbReference type="Gene3D" id="3.20.20.80">
    <property type="entry name" value="Glycosidases"/>
    <property type="match status" value="1"/>
</dbReference>
<dbReference type="GO" id="GO:0005829">
    <property type="term" value="C:cytosol"/>
    <property type="evidence" value="ECO:0007669"/>
    <property type="project" value="TreeGrafter"/>
</dbReference>
<evidence type="ECO:0000256" key="7">
    <source>
        <dbReference type="ARBA" id="ARBA00023295"/>
    </source>
</evidence>
<feature type="active site" description="Proton donor" evidence="9">
    <location>
        <position position="182"/>
    </location>
</feature>
<dbReference type="NCBIfam" id="TIGR03356">
    <property type="entry name" value="BGL"/>
    <property type="match status" value="1"/>
</dbReference>
<evidence type="ECO:0000256" key="3">
    <source>
        <dbReference type="ARBA" id="ARBA00012744"/>
    </source>
</evidence>
<dbReference type="PANTHER" id="PTHR10353">
    <property type="entry name" value="GLYCOSYL HYDROLASE"/>
    <property type="match status" value="1"/>
</dbReference>
<keyword evidence="8" id="KW-0624">Polysaccharide degradation</keyword>
<dbReference type="PANTHER" id="PTHR10353:SF36">
    <property type="entry name" value="LP05116P"/>
    <property type="match status" value="1"/>
</dbReference>
<comment type="caution">
    <text evidence="13">The sequence shown here is derived from an EMBL/GenBank/DDBJ whole genome shotgun (WGS) entry which is preliminary data.</text>
</comment>
<organism evidence="13 14">
    <name type="scientific">Streptomyces poonensis</name>
    <dbReference type="NCBI Taxonomy" id="68255"/>
    <lineage>
        <taxon>Bacteria</taxon>
        <taxon>Bacillati</taxon>
        <taxon>Actinomycetota</taxon>
        <taxon>Actinomycetes</taxon>
        <taxon>Kitasatosporales</taxon>
        <taxon>Streptomycetaceae</taxon>
        <taxon>Streptomyces</taxon>
    </lineage>
</organism>
<keyword evidence="4 12" id="KW-0378">Hydrolase</keyword>
<dbReference type="PROSITE" id="PS00572">
    <property type="entry name" value="GLYCOSYL_HYDROL_F1_1"/>
    <property type="match status" value="1"/>
</dbReference>
<evidence type="ECO:0000256" key="4">
    <source>
        <dbReference type="ARBA" id="ARBA00022801"/>
    </source>
</evidence>
<dbReference type="RefSeq" id="WP_189863022.1">
    <property type="nucleotide sequence ID" value="NZ_BMVW01000011.1"/>
</dbReference>
<keyword evidence="7 12" id="KW-0326">Glycosidase</keyword>
<reference evidence="13" key="2">
    <citation type="submission" date="2020-09" db="EMBL/GenBank/DDBJ databases">
        <authorList>
            <person name="Sun Q."/>
            <person name="Ohkuma M."/>
        </authorList>
    </citation>
    <scope>NUCLEOTIDE SEQUENCE</scope>
    <source>
        <strain evidence="13">JCM 4815</strain>
    </source>
</reference>
<dbReference type="GO" id="GO:0030245">
    <property type="term" value="P:cellulose catabolic process"/>
    <property type="evidence" value="ECO:0007669"/>
    <property type="project" value="UniProtKB-KW"/>
</dbReference>
<feature type="active site" description="Nucleophile" evidence="9 11">
    <location>
        <position position="369"/>
    </location>
</feature>
<dbReference type="AlphaFoldDB" id="A0A918PY12"/>
<comment type="catalytic activity">
    <reaction evidence="1 12">
        <text>Hydrolysis of terminal, non-reducing beta-D-glucosyl residues with release of beta-D-glucose.</text>
        <dbReference type="EC" id="3.2.1.21"/>
    </reaction>
</comment>
<dbReference type="FunFam" id="3.20.20.80:FF:000004">
    <property type="entry name" value="Beta-glucosidase 6-phospho-beta-glucosidase"/>
    <property type="match status" value="1"/>
</dbReference>
<dbReference type="InterPro" id="IPR018120">
    <property type="entry name" value="Glyco_hydro_1_AS"/>
</dbReference>
<feature type="binding site" evidence="10">
    <location>
        <position position="181"/>
    </location>
    <ligand>
        <name>substrate</name>
    </ligand>
</feature>
<dbReference type="Proteomes" id="UP000622166">
    <property type="component" value="Unassembled WGS sequence"/>
</dbReference>
<evidence type="ECO:0000256" key="1">
    <source>
        <dbReference type="ARBA" id="ARBA00000448"/>
    </source>
</evidence>
<evidence type="ECO:0000256" key="8">
    <source>
        <dbReference type="ARBA" id="ARBA00023326"/>
    </source>
</evidence>
<feature type="binding site" evidence="10">
    <location>
        <begin position="426"/>
        <end position="427"/>
    </location>
    <ligand>
        <name>substrate</name>
    </ligand>
</feature>
<dbReference type="EMBL" id="BMVW01000011">
    <property type="protein sequence ID" value="GGZ24972.1"/>
    <property type="molecule type" value="Genomic_DNA"/>
</dbReference>
<feature type="binding site" evidence="10">
    <location>
        <position position="36"/>
    </location>
    <ligand>
        <name>substrate</name>
    </ligand>
</feature>
<dbReference type="InterPro" id="IPR001360">
    <property type="entry name" value="Glyco_hydro_1"/>
</dbReference>
<gene>
    <name evidence="13" type="primary">bglB</name>
    <name evidence="13" type="ORF">GCM10010365_51730</name>
</gene>
<protein>
    <recommendedName>
        <fullName evidence="3 12">Beta-glucosidase</fullName>
        <ecNumber evidence="3 12">3.2.1.21</ecNumber>
    </recommendedName>
</protein>
<dbReference type="PROSITE" id="PS00653">
    <property type="entry name" value="GLYCOSYL_HYDROL_F1_2"/>
    <property type="match status" value="1"/>
</dbReference>
<evidence type="ECO:0000256" key="12">
    <source>
        <dbReference type="RuleBase" id="RU361175"/>
    </source>
</evidence>
<dbReference type="Pfam" id="PF00232">
    <property type="entry name" value="Glyco_hydro_1"/>
    <property type="match status" value="1"/>
</dbReference>
<keyword evidence="14" id="KW-1185">Reference proteome</keyword>
<feature type="binding site" evidence="10">
    <location>
        <position position="419"/>
    </location>
    <ligand>
        <name>substrate</name>
    </ligand>
</feature>
<evidence type="ECO:0000313" key="13">
    <source>
        <dbReference type="EMBL" id="GGZ24972.1"/>
    </source>
</evidence>
<feature type="binding site" evidence="10">
    <location>
        <position position="137"/>
    </location>
    <ligand>
        <name>substrate</name>
    </ligand>
</feature>
<dbReference type="InterPro" id="IPR017853">
    <property type="entry name" value="GH"/>
</dbReference>
<dbReference type="GO" id="GO:0008422">
    <property type="term" value="F:beta-glucosidase activity"/>
    <property type="evidence" value="ECO:0007669"/>
    <property type="project" value="UniProtKB-EC"/>
</dbReference>
<evidence type="ECO:0000256" key="2">
    <source>
        <dbReference type="ARBA" id="ARBA00010838"/>
    </source>
</evidence>
<evidence type="ECO:0000256" key="5">
    <source>
        <dbReference type="ARBA" id="ARBA00023001"/>
    </source>
</evidence>
<sequence>MTAASTEPVPSAPVPSEAVDGLPVDFVWGAATSAYQIEGAAAEDGRTASIWDTFSHTPGAVADGDHGDVACDHYHRMPEDVGLLADLGLDAYRFSLSWPRIQPGGKGPANARGLAFYDRLVDELLAKGITPWATLYHWDLPQELEDAGGWPARDTAYRFAEYAGIAAAALGDRVTNWITLNEPYCSAQLGYYNGIHAPGRKHFPDFTKAAHHLLLGHGLAVQEVRAQAPRPPRVGITFNPTVAHPASDAPEDVEAARRADALGTRLYLDPVVHGRYPEDLLADLEPYSATPPVQDGDLEAIAQPLDFLGVNYYFRNVVRPSAEPHGYESVPQTDRPSTAMPWEIYPEGLTDLLTRITREYGALPLYITENGAAFDDEKSAVDESGRVQDTDRIAYLADHLAAVGRARAAGADVRGYFCWSLMDNFEWAYGYAKRFGLVHVDYATQRRTPKASALWLRDAARAARTR</sequence>